<accession>R3W159</accession>
<evidence type="ECO:0000313" key="7">
    <source>
        <dbReference type="EMBL" id="EOL41206.1"/>
    </source>
</evidence>
<dbReference type="InterPro" id="IPR006104">
    <property type="entry name" value="Glyco_hydro_2_N"/>
</dbReference>
<protein>
    <submittedName>
        <fullName evidence="7">Uncharacterized protein</fullName>
    </submittedName>
</protein>
<gene>
    <name evidence="7" type="ORF">UC3_03537</name>
</gene>
<feature type="domain" description="Glycosyl hydrolases family 2 sugar binding" evidence="6">
    <location>
        <begin position="22"/>
        <end position="171"/>
    </location>
</feature>
<evidence type="ECO:0000313" key="8">
    <source>
        <dbReference type="Proteomes" id="UP000013785"/>
    </source>
</evidence>
<dbReference type="PANTHER" id="PTHR42732">
    <property type="entry name" value="BETA-GALACTOSIDASE"/>
    <property type="match status" value="1"/>
</dbReference>
<dbReference type="Gene3D" id="3.20.20.80">
    <property type="entry name" value="Glycosidases"/>
    <property type="match status" value="1"/>
</dbReference>
<evidence type="ECO:0000259" key="5">
    <source>
        <dbReference type="Pfam" id="PF02836"/>
    </source>
</evidence>
<dbReference type="InterPro" id="IPR008979">
    <property type="entry name" value="Galactose-bd-like_sf"/>
</dbReference>
<dbReference type="PANTHER" id="PTHR42732:SF3">
    <property type="entry name" value="HYDROLASE"/>
    <property type="match status" value="1"/>
</dbReference>
<dbReference type="Pfam" id="PF02836">
    <property type="entry name" value="Glyco_hydro_2_C"/>
    <property type="match status" value="1"/>
</dbReference>
<dbReference type="InterPro" id="IPR013783">
    <property type="entry name" value="Ig-like_fold"/>
</dbReference>
<keyword evidence="2" id="KW-0378">Hydrolase</keyword>
<keyword evidence="8" id="KW-1185">Reference proteome</keyword>
<evidence type="ECO:0000259" key="4">
    <source>
        <dbReference type="Pfam" id="PF00703"/>
    </source>
</evidence>
<keyword evidence="3" id="KW-0326">Glycosidase</keyword>
<reference evidence="7 8" key="1">
    <citation type="submission" date="2013-02" db="EMBL/GenBank/DDBJ databases">
        <title>The Genome Sequence of Enterococcus phoeniculicola BAA-412.</title>
        <authorList>
            <consortium name="The Broad Institute Genome Sequencing Platform"/>
            <consortium name="The Broad Institute Genome Sequencing Center for Infectious Disease"/>
            <person name="Earl A.M."/>
            <person name="Gilmore M.S."/>
            <person name="Lebreton F."/>
            <person name="Walker B."/>
            <person name="Young S.K."/>
            <person name="Zeng Q."/>
            <person name="Gargeya S."/>
            <person name="Fitzgerald M."/>
            <person name="Haas B."/>
            <person name="Abouelleil A."/>
            <person name="Alvarado L."/>
            <person name="Arachchi H.M."/>
            <person name="Berlin A.M."/>
            <person name="Chapman S.B."/>
            <person name="Dewar J."/>
            <person name="Goldberg J."/>
            <person name="Griggs A."/>
            <person name="Gujja S."/>
            <person name="Hansen M."/>
            <person name="Howarth C."/>
            <person name="Imamovic A."/>
            <person name="Larimer J."/>
            <person name="McCowan C."/>
            <person name="Murphy C."/>
            <person name="Neiman D."/>
            <person name="Pearson M."/>
            <person name="Priest M."/>
            <person name="Roberts A."/>
            <person name="Saif S."/>
            <person name="Shea T."/>
            <person name="Sisk P."/>
            <person name="Sykes S."/>
            <person name="Wortman J."/>
            <person name="Nusbaum C."/>
            <person name="Birren B."/>
        </authorList>
    </citation>
    <scope>NUCLEOTIDE SEQUENCE [LARGE SCALE GENOMIC DNA]</scope>
    <source>
        <strain evidence="7 8">ATCC BAA-412</strain>
    </source>
</reference>
<dbReference type="RefSeq" id="WP_010770167.1">
    <property type="nucleotide sequence ID" value="NZ_ASWE01000001.1"/>
</dbReference>
<evidence type="ECO:0000256" key="1">
    <source>
        <dbReference type="ARBA" id="ARBA00007401"/>
    </source>
</evidence>
<dbReference type="AlphaFoldDB" id="R3W159"/>
<dbReference type="EMBL" id="AJAT01000022">
    <property type="protein sequence ID" value="EOL41206.1"/>
    <property type="molecule type" value="Genomic_DNA"/>
</dbReference>
<evidence type="ECO:0000256" key="3">
    <source>
        <dbReference type="ARBA" id="ARBA00023295"/>
    </source>
</evidence>
<dbReference type="PATRIC" id="fig|1158610.3.peg.3536"/>
<sequence length="591" mass="69837">MRKTVVRRAHPRPQFIRESWQLLDGEWGFSFDDKKIGIEKRWFNGFESTHQIKVPFTYETKLSGIFDSSHHQVVWYQKKIQINEKKAKSILFEGVDYFSQVWLNGHLIGAHQGAYERFEFELSDFLVEGENLIVVRVEDSLACEQPRGKQRWLKDNFGCWYIQTTGIWKSVWIEDHLHSQRLQQVKMTPDFENDQIIFEPSLHDRVAARDATYELEIDVSFEEVLVNQCRVTLSHEMQQITLDTRIKEDACWGTKVWRPEQPNLYDVTFRLWDHQGQLVDCVDSYFGMRKISIEKGQVLLNNQKIYQRLILDQGYWAESGITPPSIEAMEKDIDQILALGYNGLRKHQKVEDERFLYLCDEKGVLVWSEMASTYVFNDLAVENFTDEWRAIVQQNYNHPSIITWVPFNESWGIKGVKSDKKQQQFTEMIYHLTKTIDPNRPVITNDGWVHTISDILTLHDYEEFGERFTNRYKDKEKITGNEYQFNEEWYAFADGYEYTGQPVIISEFGGIAFTSNEKENWGYGSQVNTQDDFLKRFDKIHESIQKIPYLVGYCYTQLTDVEQEINGLLDVNRTSKLPVSRIREINERRTR</sequence>
<name>R3W159_9ENTE</name>
<dbReference type="GO" id="GO:0005975">
    <property type="term" value="P:carbohydrate metabolic process"/>
    <property type="evidence" value="ECO:0007669"/>
    <property type="project" value="InterPro"/>
</dbReference>
<organism evidence="7 8">
    <name type="scientific">Enterococcus phoeniculicola ATCC BAA-412</name>
    <dbReference type="NCBI Taxonomy" id="1158610"/>
    <lineage>
        <taxon>Bacteria</taxon>
        <taxon>Bacillati</taxon>
        <taxon>Bacillota</taxon>
        <taxon>Bacilli</taxon>
        <taxon>Lactobacillales</taxon>
        <taxon>Enterococcaceae</taxon>
        <taxon>Enterococcus</taxon>
    </lineage>
</organism>
<dbReference type="InterPro" id="IPR036156">
    <property type="entry name" value="Beta-gal/glucu_dom_sf"/>
</dbReference>
<comment type="caution">
    <text evidence="7">The sequence shown here is derived from an EMBL/GenBank/DDBJ whole genome shotgun (WGS) entry which is preliminary data.</text>
</comment>
<dbReference type="SUPFAM" id="SSF49785">
    <property type="entry name" value="Galactose-binding domain-like"/>
    <property type="match status" value="1"/>
</dbReference>
<dbReference type="InterPro" id="IPR006102">
    <property type="entry name" value="Ig-like_GH2"/>
</dbReference>
<dbReference type="InterPro" id="IPR051913">
    <property type="entry name" value="GH2_Domain-Containing"/>
</dbReference>
<dbReference type="Pfam" id="PF00703">
    <property type="entry name" value="Glyco_hydro_2"/>
    <property type="match status" value="1"/>
</dbReference>
<dbReference type="InterPro" id="IPR006103">
    <property type="entry name" value="Glyco_hydro_2_cat"/>
</dbReference>
<dbReference type="GO" id="GO:0004553">
    <property type="term" value="F:hydrolase activity, hydrolyzing O-glycosyl compounds"/>
    <property type="evidence" value="ECO:0007669"/>
    <property type="project" value="InterPro"/>
</dbReference>
<dbReference type="HOGENOM" id="CLU_009935_2_1_9"/>
<feature type="domain" description="Glycoside hydrolase family 2 catalytic" evidence="5">
    <location>
        <begin position="292"/>
        <end position="514"/>
    </location>
</feature>
<feature type="domain" description="Glycoside hydrolase family 2 immunoglobulin-like beta-sandwich" evidence="4">
    <location>
        <begin position="181"/>
        <end position="289"/>
    </location>
</feature>
<proteinExistence type="inferred from homology"/>
<dbReference type="Proteomes" id="UP000013785">
    <property type="component" value="Unassembled WGS sequence"/>
</dbReference>
<dbReference type="InterPro" id="IPR017853">
    <property type="entry name" value="GH"/>
</dbReference>
<comment type="similarity">
    <text evidence="1">Belongs to the glycosyl hydrolase 2 family.</text>
</comment>
<dbReference type="Pfam" id="PF02837">
    <property type="entry name" value="Glyco_hydro_2_N"/>
    <property type="match status" value="1"/>
</dbReference>
<dbReference type="Gene3D" id="2.60.120.260">
    <property type="entry name" value="Galactose-binding domain-like"/>
    <property type="match status" value="1"/>
</dbReference>
<dbReference type="SUPFAM" id="SSF51445">
    <property type="entry name" value="(Trans)glycosidases"/>
    <property type="match status" value="1"/>
</dbReference>
<evidence type="ECO:0000259" key="6">
    <source>
        <dbReference type="Pfam" id="PF02837"/>
    </source>
</evidence>
<dbReference type="STRING" id="154621.RV11_GL002563"/>
<evidence type="ECO:0000256" key="2">
    <source>
        <dbReference type="ARBA" id="ARBA00022801"/>
    </source>
</evidence>
<dbReference type="SUPFAM" id="SSF49303">
    <property type="entry name" value="beta-Galactosidase/glucuronidase domain"/>
    <property type="match status" value="1"/>
</dbReference>
<dbReference type="Gene3D" id="2.60.40.10">
    <property type="entry name" value="Immunoglobulins"/>
    <property type="match status" value="1"/>
</dbReference>
<dbReference type="eggNOG" id="COG3250">
    <property type="taxonomic scope" value="Bacteria"/>
</dbReference>